<evidence type="ECO:0000313" key="10">
    <source>
        <dbReference type="EMBL" id="CEF65615.1"/>
    </source>
</evidence>
<dbReference type="CDD" id="cd14695">
    <property type="entry name" value="bZIP_HLF"/>
    <property type="match status" value="1"/>
</dbReference>
<dbReference type="STRING" id="34506.A0A090LDM3"/>
<feature type="compositionally biased region" description="Basic and acidic residues" evidence="8">
    <location>
        <begin position="128"/>
        <end position="160"/>
    </location>
</feature>
<organism evidence="10">
    <name type="scientific">Strongyloides ratti</name>
    <name type="common">Parasitic roundworm</name>
    <dbReference type="NCBI Taxonomy" id="34506"/>
    <lineage>
        <taxon>Eukaryota</taxon>
        <taxon>Metazoa</taxon>
        <taxon>Ecdysozoa</taxon>
        <taxon>Nematoda</taxon>
        <taxon>Chromadorea</taxon>
        <taxon>Rhabditida</taxon>
        <taxon>Tylenchina</taxon>
        <taxon>Panagrolaimomorpha</taxon>
        <taxon>Strongyloidoidea</taxon>
        <taxon>Strongyloididae</taxon>
        <taxon>Strongyloides</taxon>
    </lineage>
</organism>
<feature type="domain" description="BZIP" evidence="9">
    <location>
        <begin position="132"/>
        <end position="195"/>
    </location>
</feature>
<gene>
    <name evidence="10 12 13" type="ORF">SRAE_2000029200</name>
</gene>
<evidence type="ECO:0000256" key="6">
    <source>
        <dbReference type="ARBA" id="ARBA00023242"/>
    </source>
</evidence>
<reference evidence="12" key="2">
    <citation type="submission" date="2020-12" db="UniProtKB">
        <authorList>
            <consortium name="WormBaseParasite"/>
        </authorList>
    </citation>
    <scope>IDENTIFICATION</scope>
</reference>
<dbReference type="OrthoDB" id="6151507at2759"/>
<dbReference type="SUPFAM" id="SSF57959">
    <property type="entry name" value="Leucine zipper domain"/>
    <property type="match status" value="1"/>
</dbReference>
<dbReference type="PANTHER" id="PTHR11988:SF27">
    <property type="entry name" value="GH27708P"/>
    <property type="match status" value="1"/>
</dbReference>
<dbReference type="PANTHER" id="PTHR11988">
    <property type="entry name" value="THYROTROPH EMBRYONIC FACTOR RELATED"/>
    <property type="match status" value="1"/>
</dbReference>
<dbReference type="Pfam" id="PF07716">
    <property type="entry name" value="bZIP_2"/>
    <property type="match status" value="1"/>
</dbReference>
<feature type="coiled-coil region" evidence="7">
    <location>
        <begin position="171"/>
        <end position="198"/>
    </location>
</feature>
<dbReference type="Proteomes" id="UP000035682">
    <property type="component" value="Unplaced"/>
</dbReference>
<feature type="compositionally biased region" description="Low complexity" evidence="8">
    <location>
        <begin position="87"/>
        <end position="109"/>
    </location>
</feature>
<reference evidence="10 11" key="1">
    <citation type="submission" date="2014-09" db="EMBL/GenBank/DDBJ databases">
        <authorList>
            <person name="Martin A.A."/>
        </authorList>
    </citation>
    <scope>NUCLEOTIDE SEQUENCE</scope>
    <source>
        <strain evidence="11">ED321</strain>
        <strain evidence="10">ED321 Heterogonic</strain>
    </source>
</reference>
<evidence type="ECO:0000256" key="4">
    <source>
        <dbReference type="ARBA" id="ARBA00023125"/>
    </source>
</evidence>
<comment type="similarity">
    <text evidence="2">Belongs to the bZIP family. NFIL3 subfamily.</text>
</comment>
<keyword evidence="5" id="KW-0804">Transcription</keyword>
<dbReference type="EMBL" id="LN609529">
    <property type="protein sequence ID" value="CEF65615.1"/>
    <property type="molecule type" value="Genomic_DNA"/>
</dbReference>
<protein>
    <submittedName>
        <fullName evidence="10">Protein giant</fullName>
    </submittedName>
</protein>
<name>A0A090LDM3_STRRB</name>
<evidence type="ECO:0000313" key="12">
    <source>
        <dbReference type="WBParaSite" id="SRAE_2000029200.1"/>
    </source>
</evidence>
<dbReference type="InterPro" id="IPR040223">
    <property type="entry name" value="PAR_bZIP"/>
</dbReference>
<dbReference type="SMART" id="SM00338">
    <property type="entry name" value="BRLZ"/>
    <property type="match status" value="1"/>
</dbReference>
<accession>A0A090LDM3</accession>
<keyword evidence="11" id="KW-1185">Reference proteome</keyword>
<feature type="region of interest" description="Disordered" evidence="8">
    <location>
        <begin position="87"/>
        <end position="161"/>
    </location>
</feature>
<evidence type="ECO:0000256" key="2">
    <source>
        <dbReference type="ARBA" id="ARBA00006079"/>
    </source>
</evidence>
<dbReference type="InterPro" id="IPR004827">
    <property type="entry name" value="bZIP"/>
</dbReference>
<comment type="subcellular location">
    <subcellularLocation>
        <location evidence="1">Nucleus</location>
    </subcellularLocation>
</comment>
<dbReference type="GO" id="GO:0005634">
    <property type="term" value="C:nucleus"/>
    <property type="evidence" value="ECO:0007669"/>
    <property type="project" value="UniProtKB-SubCell"/>
</dbReference>
<keyword evidence="4" id="KW-0238">DNA-binding</keyword>
<keyword evidence="7" id="KW-0175">Coiled coil</keyword>
<evidence type="ECO:0000256" key="7">
    <source>
        <dbReference type="SAM" id="Coils"/>
    </source>
</evidence>
<proteinExistence type="inferred from homology"/>
<evidence type="ECO:0000259" key="9">
    <source>
        <dbReference type="PROSITE" id="PS50217"/>
    </source>
</evidence>
<dbReference type="CTD" id="36377979"/>
<dbReference type="GeneID" id="36377979"/>
<dbReference type="FunFam" id="1.20.5.170:FF:000025">
    <property type="entry name" value="nuclear factor interleukin-3-regulated protein-like"/>
    <property type="match status" value="1"/>
</dbReference>
<dbReference type="AlphaFoldDB" id="A0A090LDM3"/>
<evidence type="ECO:0000256" key="1">
    <source>
        <dbReference type="ARBA" id="ARBA00004123"/>
    </source>
</evidence>
<dbReference type="GO" id="GO:0000981">
    <property type="term" value="F:DNA-binding transcription factor activity, RNA polymerase II-specific"/>
    <property type="evidence" value="ECO:0007669"/>
    <property type="project" value="TreeGrafter"/>
</dbReference>
<dbReference type="InterPro" id="IPR046347">
    <property type="entry name" value="bZIP_sf"/>
</dbReference>
<evidence type="ECO:0000256" key="3">
    <source>
        <dbReference type="ARBA" id="ARBA00023015"/>
    </source>
</evidence>
<dbReference type="PROSITE" id="PS50217">
    <property type="entry name" value="BZIP"/>
    <property type="match status" value="1"/>
</dbReference>
<keyword evidence="3" id="KW-0805">Transcription regulation</keyword>
<sequence>MKHFFLNAIMTDIYTSSASANNFKAMWSLDTSIPYQSGNEINNFNQNNLSYSNALDPSHFSNPNIVATFAQQLSTISTNYSNFNPNSSLSSSAGSPSSYASTSPPSTDSLKPLLPTQQRKKKPQPVPDEQKDSAYFERRKKNNESARRSREQRKLKEESSQQKICILQAENHRLKYELAATTNQIAALTNELNQLKNSLGLQAAAAAAQSLGQPFMMSN</sequence>
<evidence type="ECO:0000256" key="8">
    <source>
        <dbReference type="SAM" id="MobiDB-lite"/>
    </source>
</evidence>
<dbReference type="WBParaSite" id="SRAE_2000029200.1">
    <property type="protein sequence ID" value="SRAE_2000029200.1"/>
    <property type="gene ID" value="WBGene00260485"/>
</dbReference>
<dbReference type="WormBase" id="SRAE_2000029200">
    <property type="protein sequence ID" value="SRP09495"/>
    <property type="gene ID" value="WBGene00260485"/>
</dbReference>
<keyword evidence="6" id="KW-0539">Nucleus</keyword>
<dbReference type="GO" id="GO:0000978">
    <property type="term" value="F:RNA polymerase II cis-regulatory region sequence-specific DNA binding"/>
    <property type="evidence" value="ECO:0007669"/>
    <property type="project" value="TreeGrafter"/>
</dbReference>
<evidence type="ECO:0000313" key="13">
    <source>
        <dbReference type="WormBase" id="SRAE_2000029200"/>
    </source>
</evidence>
<dbReference type="RefSeq" id="XP_024504815.1">
    <property type="nucleotide sequence ID" value="XM_024651104.1"/>
</dbReference>
<dbReference type="Gene3D" id="1.20.5.170">
    <property type="match status" value="1"/>
</dbReference>
<evidence type="ECO:0000256" key="5">
    <source>
        <dbReference type="ARBA" id="ARBA00023163"/>
    </source>
</evidence>
<evidence type="ECO:0000313" key="11">
    <source>
        <dbReference type="Proteomes" id="UP000035682"/>
    </source>
</evidence>